<comment type="similarity">
    <text evidence="6">Belongs to the TRAFAC class myosin-kinesin ATPase superfamily. Myosin family.</text>
</comment>
<dbReference type="GO" id="GO:0005737">
    <property type="term" value="C:cytoplasm"/>
    <property type="evidence" value="ECO:0007669"/>
    <property type="project" value="TreeGrafter"/>
</dbReference>
<dbReference type="STRING" id="41427.A0A182ISJ4"/>
<evidence type="ECO:0000256" key="2">
    <source>
        <dbReference type="ARBA" id="ARBA00022840"/>
    </source>
</evidence>
<reference evidence="7" key="1">
    <citation type="submission" date="2022-08" db="UniProtKB">
        <authorList>
            <consortium name="EnsemblMetazoa"/>
        </authorList>
    </citation>
    <scope>IDENTIFICATION</scope>
    <source>
        <strain evidence="7">EBRO</strain>
    </source>
</reference>
<proteinExistence type="inferred from homology"/>
<dbReference type="GO" id="GO:0016459">
    <property type="term" value="C:myosin complex"/>
    <property type="evidence" value="ECO:0007669"/>
    <property type="project" value="UniProtKB-KW"/>
</dbReference>
<evidence type="ECO:0000256" key="3">
    <source>
        <dbReference type="ARBA" id="ARBA00023123"/>
    </source>
</evidence>
<keyword evidence="2" id="KW-0067">ATP-binding</keyword>
<sequence>MYEPPIGETPVSKLALQGTLGRVRVVIVECGETTGRVIDVPGQLLPAESAKAFGYASSYLIPAVIHAVMRRVGPPQLKPTDTVTTKAATNCSDTVGSISRIGSTPDKGVPDMTCISDIDENGINRNLKVRYERDQIYTYTGSILIAVNPYKEIDCYTQTYTGSILIAVNPYKEIDCYTQSSSLHPGKLLKDESPALLLADWK</sequence>
<dbReference type="InterPro" id="IPR036961">
    <property type="entry name" value="Kinesin_motor_dom_sf"/>
</dbReference>
<keyword evidence="4" id="KW-0505">Motor protein</keyword>
<dbReference type="InterPro" id="IPR001609">
    <property type="entry name" value="Myosin_head_motor_dom-like"/>
</dbReference>
<evidence type="ECO:0000256" key="5">
    <source>
        <dbReference type="ARBA" id="ARBA00023203"/>
    </source>
</evidence>
<dbReference type="GO" id="GO:0005524">
    <property type="term" value="F:ATP binding"/>
    <property type="evidence" value="ECO:0007669"/>
    <property type="project" value="UniProtKB-KW"/>
</dbReference>
<dbReference type="PANTHER" id="PTHR13140">
    <property type="entry name" value="MYOSIN"/>
    <property type="match status" value="1"/>
</dbReference>
<evidence type="ECO:0000313" key="7">
    <source>
        <dbReference type="EnsemblMetazoa" id="AATE004664-PA.1"/>
    </source>
</evidence>
<dbReference type="AlphaFoldDB" id="A0A182ISJ4"/>
<dbReference type="Pfam" id="PF00063">
    <property type="entry name" value="Myosin_head"/>
    <property type="match status" value="1"/>
</dbReference>
<evidence type="ECO:0000256" key="4">
    <source>
        <dbReference type="ARBA" id="ARBA00023175"/>
    </source>
</evidence>
<protein>
    <submittedName>
        <fullName evidence="7">Uncharacterized protein</fullName>
    </submittedName>
</protein>
<dbReference type="GO" id="GO:0051015">
    <property type="term" value="F:actin filament binding"/>
    <property type="evidence" value="ECO:0007669"/>
    <property type="project" value="TreeGrafter"/>
</dbReference>
<dbReference type="VEuPathDB" id="VectorBase:AATE004664"/>
<dbReference type="GO" id="GO:0016020">
    <property type="term" value="C:membrane"/>
    <property type="evidence" value="ECO:0007669"/>
    <property type="project" value="TreeGrafter"/>
</dbReference>
<dbReference type="GO" id="GO:0007015">
    <property type="term" value="P:actin filament organization"/>
    <property type="evidence" value="ECO:0007669"/>
    <property type="project" value="TreeGrafter"/>
</dbReference>
<keyword evidence="3 6" id="KW-0518">Myosin</keyword>
<accession>A0A182ISJ4</accession>
<keyword evidence="5 6" id="KW-0009">Actin-binding</keyword>
<dbReference type="PANTHER" id="PTHR13140:SF561">
    <property type="entry name" value="MIP31562P1"/>
    <property type="match status" value="1"/>
</dbReference>
<evidence type="ECO:0000256" key="6">
    <source>
        <dbReference type="PROSITE-ProRule" id="PRU00782"/>
    </source>
</evidence>
<name>A0A182ISJ4_ANOAO</name>
<organism evidence="7">
    <name type="scientific">Anopheles atroparvus</name>
    <name type="common">European mosquito</name>
    <dbReference type="NCBI Taxonomy" id="41427"/>
    <lineage>
        <taxon>Eukaryota</taxon>
        <taxon>Metazoa</taxon>
        <taxon>Ecdysozoa</taxon>
        <taxon>Arthropoda</taxon>
        <taxon>Hexapoda</taxon>
        <taxon>Insecta</taxon>
        <taxon>Pterygota</taxon>
        <taxon>Neoptera</taxon>
        <taxon>Endopterygota</taxon>
        <taxon>Diptera</taxon>
        <taxon>Nematocera</taxon>
        <taxon>Culicoidea</taxon>
        <taxon>Culicidae</taxon>
        <taxon>Anophelinae</taxon>
        <taxon>Anopheles</taxon>
    </lineage>
</organism>
<dbReference type="SUPFAM" id="SSF52540">
    <property type="entry name" value="P-loop containing nucleoside triphosphate hydrolases"/>
    <property type="match status" value="1"/>
</dbReference>
<keyword evidence="1" id="KW-0547">Nucleotide-binding</keyword>
<dbReference type="EnsemblMetazoa" id="AATE004664-RA">
    <property type="protein sequence ID" value="AATE004664-PA.1"/>
    <property type="gene ID" value="AATE004664"/>
</dbReference>
<evidence type="ECO:0000256" key="1">
    <source>
        <dbReference type="ARBA" id="ARBA00022741"/>
    </source>
</evidence>
<dbReference type="PROSITE" id="PS51456">
    <property type="entry name" value="MYOSIN_MOTOR"/>
    <property type="match status" value="1"/>
</dbReference>
<comment type="caution">
    <text evidence="6">Lacks conserved residue(s) required for the propagation of feature annotation.</text>
</comment>
<dbReference type="Gene3D" id="3.40.850.10">
    <property type="entry name" value="Kinesin motor domain"/>
    <property type="match status" value="1"/>
</dbReference>
<dbReference type="InterPro" id="IPR027417">
    <property type="entry name" value="P-loop_NTPase"/>
</dbReference>
<dbReference type="GO" id="GO:0000146">
    <property type="term" value="F:microfilament motor activity"/>
    <property type="evidence" value="ECO:0007669"/>
    <property type="project" value="TreeGrafter"/>
</dbReference>